<organism evidence="1 2">
    <name type="scientific">Alicyclobacillus fastidiosus</name>
    <dbReference type="NCBI Taxonomy" id="392011"/>
    <lineage>
        <taxon>Bacteria</taxon>
        <taxon>Bacillati</taxon>
        <taxon>Bacillota</taxon>
        <taxon>Bacilli</taxon>
        <taxon>Bacillales</taxon>
        <taxon>Alicyclobacillaceae</taxon>
        <taxon>Alicyclobacillus</taxon>
    </lineage>
</organism>
<protein>
    <submittedName>
        <fullName evidence="1">DUF2190 family protein</fullName>
    </submittedName>
</protein>
<evidence type="ECO:0000313" key="2">
    <source>
        <dbReference type="Proteomes" id="UP001579974"/>
    </source>
</evidence>
<keyword evidence="2" id="KW-1185">Reference proteome</keyword>
<evidence type="ECO:0000313" key="1">
    <source>
        <dbReference type="EMBL" id="MFB5192660.1"/>
    </source>
</evidence>
<dbReference type="EMBL" id="JBDXSU010000026">
    <property type="protein sequence ID" value="MFB5192660.1"/>
    <property type="molecule type" value="Genomic_DNA"/>
</dbReference>
<sequence length="127" mass="12644">MAGQVSILDNTFVVAAAVTNGVTRYQAVVSDGTDNELSLPGAVNAGKFLGITQESQVAGMPCNVRMLGTTFAIASGAIAAGDDLITAATPGQVASVQTTGQTTPNIIGKALSSATAAGDQFLMLVKA</sequence>
<dbReference type="Proteomes" id="UP001579974">
    <property type="component" value="Unassembled WGS sequence"/>
</dbReference>
<comment type="caution">
    <text evidence="1">The sequence shown here is derived from an EMBL/GenBank/DDBJ whole genome shotgun (WGS) entry which is preliminary data.</text>
</comment>
<reference evidence="1 2" key="1">
    <citation type="journal article" date="2024" name="Int. J. Mol. Sci.">
        <title>Exploration of Alicyclobacillus spp. Genome in Search of Antibiotic Resistance.</title>
        <authorList>
            <person name="Bucka-Kolendo J."/>
            <person name="Kiousi D.E."/>
            <person name="Dekowska A."/>
            <person name="Mikolajczuk-Szczyrba A."/>
            <person name="Karadedos D.M."/>
            <person name="Michael P."/>
            <person name="Galanis A."/>
            <person name="Sokolowska B."/>
        </authorList>
    </citation>
    <scope>NUCLEOTIDE SEQUENCE [LARGE SCALE GENOMIC DNA]</scope>
    <source>
        <strain evidence="1 2">KKP 3000</strain>
    </source>
</reference>
<accession>A0ABV5ALI4</accession>
<dbReference type="RefSeq" id="WP_275474241.1">
    <property type="nucleotide sequence ID" value="NZ_CP162940.1"/>
</dbReference>
<name>A0ABV5ALI4_9BACL</name>
<dbReference type="InterPro" id="IPR011231">
    <property type="entry name" value="Phage_VT1-Sakai_H0018"/>
</dbReference>
<gene>
    <name evidence="1" type="ORF">KKP3000_001869</name>
</gene>
<proteinExistence type="predicted"/>
<dbReference type="Pfam" id="PF09956">
    <property type="entry name" value="Phage_cement_2"/>
    <property type="match status" value="1"/>
</dbReference>